<evidence type="ECO:0000256" key="1">
    <source>
        <dbReference type="ARBA" id="ARBA00004651"/>
    </source>
</evidence>
<feature type="transmembrane region" description="Helical" evidence="7">
    <location>
        <begin position="231"/>
        <end position="258"/>
    </location>
</feature>
<dbReference type="PANTHER" id="PTHR43163:SF6">
    <property type="entry name" value="DIPEPTIDE TRANSPORT SYSTEM PERMEASE PROTEIN DPPB-RELATED"/>
    <property type="match status" value="1"/>
</dbReference>
<evidence type="ECO:0000256" key="5">
    <source>
        <dbReference type="ARBA" id="ARBA00022989"/>
    </source>
</evidence>
<dbReference type="PROSITE" id="PS50928">
    <property type="entry name" value="ABC_TM1"/>
    <property type="match status" value="1"/>
</dbReference>
<dbReference type="CDD" id="cd06261">
    <property type="entry name" value="TM_PBP2"/>
    <property type="match status" value="1"/>
</dbReference>
<keyword evidence="5 7" id="KW-1133">Transmembrane helix</keyword>
<evidence type="ECO:0000256" key="3">
    <source>
        <dbReference type="ARBA" id="ARBA00022475"/>
    </source>
</evidence>
<dbReference type="EMBL" id="BJLD01000002">
    <property type="protein sequence ID" value="GEA43161.1"/>
    <property type="molecule type" value="Genomic_DNA"/>
</dbReference>
<dbReference type="InterPro" id="IPR000515">
    <property type="entry name" value="MetI-like"/>
</dbReference>
<dbReference type="AlphaFoldDB" id="A0AAQ1TWY6"/>
<organism evidence="9 10">
    <name type="scientific">Corynebacterium striatum</name>
    <dbReference type="NCBI Taxonomy" id="43770"/>
    <lineage>
        <taxon>Bacteria</taxon>
        <taxon>Bacillati</taxon>
        <taxon>Actinomycetota</taxon>
        <taxon>Actinomycetes</taxon>
        <taxon>Mycobacteriales</taxon>
        <taxon>Corynebacteriaceae</taxon>
        <taxon>Corynebacterium</taxon>
    </lineage>
</organism>
<keyword evidence="3" id="KW-1003">Cell membrane</keyword>
<dbReference type="PANTHER" id="PTHR43163">
    <property type="entry name" value="DIPEPTIDE TRANSPORT SYSTEM PERMEASE PROTEIN DPPB-RELATED"/>
    <property type="match status" value="1"/>
</dbReference>
<evidence type="ECO:0000256" key="2">
    <source>
        <dbReference type="ARBA" id="ARBA00022448"/>
    </source>
</evidence>
<dbReference type="GO" id="GO:0005886">
    <property type="term" value="C:plasma membrane"/>
    <property type="evidence" value="ECO:0007669"/>
    <property type="project" value="UniProtKB-SubCell"/>
</dbReference>
<dbReference type="RefSeq" id="WP_005528352.1">
    <property type="nucleotide sequence ID" value="NZ_BJLD01000002.1"/>
</dbReference>
<dbReference type="Pfam" id="PF19300">
    <property type="entry name" value="BPD_transp_1_N"/>
    <property type="match status" value="1"/>
</dbReference>
<protein>
    <submittedName>
        <fullName evidence="9">ABC transporter permease</fullName>
    </submittedName>
</protein>
<dbReference type="Gene3D" id="1.10.3720.10">
    <property type="entry name" value="MetI-like"/>
    <property type="match status" value="1"/>
</dbReference>
<evidence type="ECO:0000259" key="8">
    <source>
        <dbReference type="PROSITE" id="PS50928"/>
    </source>
</evidence>
<evidence type="ECO:0000313" key="9">
    <source>
        <dbReference type="EMBL" id="GEA43161.1"/>
    </source>
</evidence>
<evidence type="ECO:0000256" key="7">
    <source>
        <dbReference type="RuleBase" id="RU363032"/>
    </source>
</evidence>
<evidence type="ECO:0000313" key="10">
    <source>
        <dbReference type="Proteomes" id="UP000315234"/>
    </source>
</evidence>
<dbReference type="SUPFAM" id="SSF161098">
    <property type="entry name" value="MetI-like"/>
    <property type="match status" value="1"/>
</dbReference>
<comment type="similarity">
    <text evidence="7">Belongs to the binding-protein-dependent transport system permease family.</text>
</comment>
<comment type="caution">
    <text evidence="9">The sequence shown here is derived from an EMBL/GenBank/DDBJ whole genome shotgun (WGS) entry which is preliminary data.</text>
</comment>
<keyword evidence="6 7" id="KW-0472">Membrane</keyword>
<evidence type="ECO:0000256" key="6">
    <source>
        <dbReference type="ARBA" id="ARBA00023136"/>
    </source>
</evidence>
<feature type="domain" description="ABC transmembrane type-1" evidence="8">
    <location>
        <begin position="93"/>
        <end position="294"/>
    </location>
</feature>
<evidence type="ECO:0000256" key="4">
    <source>
        <dbReference type="ARBA" id="ARBA00022692"/>
    </source>
</evidence>
<feature type="transmembrane region" description="Helical" evidence="7">
    <location>
        <begin position="278"/>
        <end position="301"/>
    </location>
</feature>
<feature type="transmembrane region" description="Helical" evidence="7">
    <location>
        <begin position="125"/>
        <end position="151"/>
    </location>
</feature>
<dbReference type="Pfam" id="PF00528">
    <property type="entry name" value="BPD_transp_1"/>
    <property type="match status" value="1"/>
</dbReference>
<proteinExistence type="inferred from homology"/>
<dbReference type="Proteomes" id="UP000315234">
    <property type="component" value="Unassembled WGS sequence"/>
</dbReference>
<dbReference type="InterPro" id="IPR035906">
    <property type="entry name" value="MetI-like_sf"/>
</dbReference>
<sequence>MTYLKALAKFVLTLFAASVAIFLLMRAVPGNPARVALGVNATEDAVAELTQTLGLDRPLITQYFEWVGGLFSGNFGTSLSSQQDITPLVLDRAQVSLILVGLAIVLALAGAVPIGMWLARTGNTFVSALTQIGIAVPSFLVGIIMVAFFAVRLGWLPANGWIPPDQDFGGFIARLIMPVISLALVQGAMLTRYVRSSIVDVMDQDYIRTARALGLSHAEALRRHGLRNAALPVLTVTGLQLTTLIVGAVVIESVFVIPGLGSMLLDAVSNRDLTTVQTLVMLLVFFTLAINLATDLAYRVIDPRLKEKR</sequence>
<name>A0AAQ1TWY6_CORST</name>
<reference evidence="9 10" key="1">
    <citation type="submission" date="2019-06" db="EMBL/GenBank/DDBJ databases">
        <title>Draft genome sequence of Corynebacterium striatum NBRC 15291.</title>
        <authorList>
            <person name="Miura T."/>
            <person name="Furukawa M."/>
            <person name="Shimamura M."/>
            <person name="Ohyama Y."/>
            <person name="Yamazoe A."/>
            <person name="Kawasaki H."/>
        </authorList>
    </citation>
    <scope>NUCLEOTIDE SEQUENCE [LARGE SCALE GENOMIC DNA]</scope>
    <source>
        <strain evidence="9 10">NBRC 15291</strain>
    </source>
</reference>
<accession>A0AAQ1TWY6</accession>
<gene>
    <name evidence="9" type="ORF">Cst04h_13310</name>
</gene>
<keyword evidence="2 7" id="KW-0813">Transport</keyword>
<feature type="transmembrane region" description="Helical" evidence="7">
    <location>
        <begin position="97"/>
        <end position="118"/>
    </location>
</feature>
<dbReference type="GO" id="GO:0071916">
    <property type="term" value="F:dipeptide transmembrane transporter activity"/>
    <property type="evidence" value="ECO:0007669"/>
    <property type="project" value="TreeGrafter"/>
</dbReference>
<feature type="transmembrane region" description="Helical" evidence="7">
    <location>
        <begin position="7"/>
        <end position="28"/>
    </location>
</feature>
<comment type="subcellular location">
    <subcellularLocation>
        <location evidence="1 7">Cell membrane</location>
        <topology evidence="1 7">Multi-pass membrane protein</topology>
    </subcellularLocation>
</comment>
<keyword evidence="4 7" id="KW-0812">Transmembrane</keyword>
<feature type="transmembrane region" description="Helical" evidence="7">
    <location>
        <begin position="171"/>
        <end position="190"/>
    </location>
</feature>
<dbReference type="InterPro" id="IPR045621">
    <property type="entry name" value="BPD_transp_1_N"/>
</dbReference>